<evidence type="ECO:0000313" key="7">
    <source>
        <dbReference type="Proteomes" id="UP000051886"/>
    </source>
</evidence>
<dbReference type="AlphaFoldDB" id="A0A0R2LR82"/>
<protein>
    <submittedName>
        <fullName evidence="6">Uncharacterized protein</fullName>
    </submittedName>
</protein>
<comment type="cofactor">
    <cofactor evidence="1">
        <name>Zn(2+)</name>
        <dbReference type="ChEBI" id="CHEBI:29105"/>
    </cofactor>
</comment>
<evidence type="ECO:0000256" key="5">
    <source>
        <dbReference type="ARBA" id="ARBA00023002"/>
    </source>
</evidence>
<dbReference type="GO" id="GO:0046872">
    <property type="term" value="F:metal ion binding"/>
    <property type="evidence" value="ECO:0007669"/>
    <property type="project" value="UniProtKB-KW"/>
</dbReference>
<dbReference type="PANTHER" id="PTHR43161:SF9">
    <property type="entry name" value="SORBITOL DEHYDROGENASE"/>
    <property type="match status" value="1"/>
</dbReference>
<dbReference type="STRING" id="449659.IV66_GL001752"/>
<dbReference type="PATRIC" id="fig|449659.4.peg.1791"/>
<evidence type="ECO:0000313" key="6">
    <source>
        <dbReference type="EMBL" id="KRO02082.1"/>
    </source>
</evidence>
<evidence type="ECO:0000256" key="2">
    <source>
        <dbReference type="ARBA" id="ARBA00008072"/>
    </source>
</evidence>
<keyword evidence="7" id="KW-1185">Reference proteome</keyword>
<keyword evidence="5" id="KW-0560">Oxidoreductase</keyword>
<name>A0A0R2LR82_9LACO</name>
<proteinExistence type="inferred from homology"/>
<gene>
    <name evidence="6" type="ORF">IV66_GL001752</name>
</gene>
<keyword evidence="3" id="KW-0479">Metal-binding</keyword>
<dbReference type="PANTHER" id="PTHR43161">
    <property type="entry name" value="SORBITOL DEHYDROGENASE"/>
    <property type="match status" value="1"/>
</dbReference>
<reference evidence="6 7" key="1">
    <citation type="journal article" date="2015" name="Genome Announc.">
        <title>Expanding the biotechnology potential of lactobacilli through comparative genomics of 213 strains and associated genera.</title>
        <authorList>
            <person name="Sun Z."/>
            <person name="Harris H.M."/>
            <person name="McCann A."/>
            <person name="Guo C."/>
            <person name="Argimon S."/>
            <person name="Zhang W."/>
            <person name="Yang X."/>
            <person name="Jeffery I.B."/>
            <person name="Cooney J.C."/>
            <person name="Kagawa T.F."/>
            <person name="Liu W."/>
            <person name="Song Y."/>
            <person name="Salvetti E."/>
            <person name="Wrobel A."/>
            <person name="Rasinkangas P."/>
            <person name="Parkhill J."/>
            <person name="Rea M.C."/>
            <person name="O'Sullivan O."/>
            <person name="Ritari J."/>
            <person name="Douillard F.P."/>
            <person name="Paul Ross R."/>
            <person name="Yang R."/>
            <person name="Briner A.E."/>
            <person name="Felis G.E."/>
            <person name="de Vos W.M."/>
            <person name="Barrangou R."/>
            <person name="Klaenhammer T.R."/>
            <person name="Caufield P.W."/>
            <person name="Cui Y."/>
            <person name="Zhang H."/>
            <person name="O'Toole P.W."/>
        </authorList>
    </citation>
    <scope>NUCLEOTIDE SEQUENCE [LARGE SCALE GENOMIC DNA]</scope>
    <source>
        <strain evidence="6 7">NBRC 103219</strain>
    </source>
</reference>
<dbReference type="Gene3D" id="3.40.50.720">
    <property type="entry name" value="NAD(P)-binding Rossmann-like Domain"/>
    <property type="match status" value="1"/>
</dbReference>
<dbReference type="Gene3D" id="3.90.180.10">
    <property type="entry name" value="Medium-chain alcohol dehydrogenases, catalytic domain"/>
    <property type="match status" value="1"/>
</dbReference>
<dbReference type="GO" id="GO:0016491">
    <property type="term" value="F:oxidoreductase activity"/>
    <property type="evidence" value="ECO:0007669"/>
    <property type="project" value="UniProtKB-KW"/>
</dbReference>
<comment type="caution">
    <text evidence="6">The sequence shown here is derived from an EMBL/GenBank/DDBJ whole genome shotgun (WGS) entry which is preliminary data.</text>
</comment>
<evidence type="ECO:0000256" key="3">
    <source>
        <dbReference type="ARBA" id="ARBA00022723"/>
    </source>
</evidence>
<organism evidence="6 7">
    <name type="scientific">Ligilactobacillus pobuzihii</name>
    <dbReference type="NCBI Taxonomy" id="449659"/>
    <lineage>
        <taxon>Bacteria</taxon>
        <taxon>Bacillati</taxon>
        <taxon>Bacillota</taxon>
        <taxon>Bacilli</taxon>
        <taxon>Lactobacillales</taxon>
        <taxon>Lactobacillaceae</taxon>
        <taxon>Ligilactobacillus</taxon>
    </lineage>
</organism>
<comment type="similarity">
    <text evidence="2">Belongs to the zinc-containing alcohol dehydrogenase family.</text>
</comment>
<sequence>MPAHDTAPLDIAFMTTHEPKIYGVFRYANTYPLAIKILHDHMKEAEQLLTDFYSLDESEKAFDRTRSAKGESLKVIIYPNEKLREK</sequence>
<evidence type="ECO:0000256" key="1">
    <source>
        <dbReference type="ARBA" id="ARBA00001947"/>
    </source>
</evidence>
<evidence type="ECO:0000256" key="4">
    <source>
        <dbReference type="ARBA" id="ARBA00022833"/>
    </source>
</evidence>
<dbReference type="Proteomes" id="UP000051886">
    <property type="component" value="Unassembled WGS sequence"/>
</dbReference>
<dbReference type="EMBL" id="JQCN01000004">
    <property type="protein sequence ID" value="KRO02082.1"/>
    <property type="molecule type" value="Genomic_DNA"/>
</dbReference>
<accession>A0A0R2LR82</accession>
<keyword evidence="4" id="KW-0862">Zinc</keyword>